<sequence>MFPDPSKSIPAVKICGITQEQQARDIIALGADALGINFWPKSKRYLPLEKAGWLPRIYDSTTLVAVLVNADAQTLDTLVEERLVHILQLHGDESPDQVAALMDRGAHVIKALAVRDRDSLARIGDYPCQSILLDAYNPGLYGGTGETFPWDLAVVAREQFPDKRIILSGGLTPGNVREAVLATRPAAVDVASGVESSPGIKDLAMVRQFIQQAKAGA</sequence>
<keyword evidence="5 9" id="KW-0028">Amino-acid biosynthesis</keyword>
<comment type="catalytic activity">
    <reaction evidence="1 9">
        <text>N-(5-phospho-beta-D-ribosyl)anthranilate = 1-(2-carboxyphenylamino)-1-deoxy-D-ribulose 5-phosphate</text>
        <dbReference type="Rhea" id="RHEA:21540"/>
        <dbReference type="ChEBI" id="CHEBI:18277"/>
        <dbReference type="ChEBI" id="CHEBI:58613"/>
        <dbReference type="EC" id="5.3.1.24"/>
    </reaction>
</comment>
<organism evidence="11 12">
    <name type="scientific">Brevifollis gellanilyticus</name>
    <dbReference type="NCBI Taxonomy" id="748831"/>
    <lineage>
        <taxon>Bacteria</taxon>
        <taxon>Pseudomonadati</taxon>
        <taxon>Verrucomicrobiota</taxon>
        <taxon>Verrucomicrobiia</taxon>
        <taxon>Verrucomicrobiales</taxon>
        <taxon>Verrucomicrobiaceae</taxon>
    </lineage>
</organism>
<feature type="domain" description="N-(5'phosphoribosyl) anthranilate isomerase (PRAI)" evidence="10">
    <location>
        <begin position="12"/>
        <end position="212"/>
    </location>
</feature>
<dbReference type="Pfam" id="PF00697">
    <property type="entry name" value="PRAI"/>
    <property type="match status" value="1"/>
</dbReference>
<protein>
    <recommendedName>
        <fullName evidence="4 9">N-(5'-phosphoribosyl)anthranilate isomerase</fullName>
        <shortName evidence="9">PRAI</shortName>
        <ecNumber evidence="3 9">5.3.1.24</ecNumber>
    </recommendedName>
</protein>
<keyword evidence="7 9" id="KW-0057">Aromatic amino acid biosynthesis</keyword>
<dbReference type="GO" id="GO:0000162">
    <property type="term" value="P:L-tryptophan biosynthetic process"/>
    <property type="evidence" value="ECO:0007669"/>
    <property type="project" value="UniProtKB-UniRule"/>
</dbReference>
<evidence type="ECO:0000256" key="6">
    <source>
        <dbReference type="ARBA" id="ARBA00022822"/>
    </source>
</evidence>
<evidence type="ECO:0000313" key="12">
    <source>
        <dbReference type="Proteomes" id="UP000321577"/>
    </source>
</evidence>
<comment type="pathway">
    <text evidence="2 9">Amino-acid biosynthesis; L-tryptophan biosynthesis; L-tryptophan from chorismate: step 3/5.</text>
</comment>
<reference evidence="11 12" key="1">
    <citation type="submission" date="2019-07" db="EMBL/GenBank/DDBJ databases">
        <title>Whole genome shotgun sequence of Brevifollis gellanilyticus NBRC 108608.</title>
        <authorList>
            <person name="Hosoyama A."/>
            <person name="Uohara A."/>
            <person name="Ohji S."/>
            <person name="Ichikawa N."/>
        </authorList>
    </citation>
    <scope>NUCLEOTIDE SEQUENCE [LARGE SCALE GENOMIC DNA]</scope>
    <source>
        <strain evidence="11 12">NBRC 108608</strain>
    </source>
</reference>
<dbReference type="UniPathway" id="UPA00035">
    <property type="reaction ID" value="UER00042"/>
</dbReference>
<dbReference type="EMBL" id="BKAG01000010">
    <property type="protein sequence ID" value="GEP42544.1"/>
    <property type="molecule type" value="Genomic_DNA"/>
</dbReference>
<evidence type="ECO:0000256" key="8">
    <source>
        <dbReference type="ARBA" id="ARBA00023235"/>
    </source>
</evidence>
<dbReference type="RefSeq" id="WP_218032942.1">
    <property type="nucleotide sequence ID" value="NZ_BKAG01000010.1"/>
</dbReference>
<evidence type="ECO:0000259" key="10">
    <source>
        <dbReference type="Pfam" id="PF00697"/>
    </source>
</evidence>
<evidence type="ECO:0000256" key="1">
    <source>
        <dbReference type="ARBA" id="ARBA00001164"/>
    </source>
</evidence>
<evidence type="ECO:0000256" key="3">
    <source>
        <dbReference type="ARBA" id="ARBA00012572"/>
    </source>
</evidence>
<evidence type="ECO:0000256" key="2">
    <source>
        <dbReference type="ARBA" id="ARBA00004664"/>
    </source>
</evidence>
<evidence type="ECO:0000256" key="4">
    <source>
        <dbReference type="ARBA" id="ARBA00022272"/>
    </source>
</evidence>
<evidence type="ECO:0000256" key="5">
    <source>
        <dbReference type="ARBA" id="ARBA00022605"/>
    </source>
</evidence>
<dbReference type="EC" id="5.3.1.24" evidence="3 9"/>
<evidence type="ECO:0000256" key="7">
    <source>
        <dbReference type="ARBA" id="ARBA00023141"/>
    </source>
</evidence>
<dbReference type="Gene3D" id="3.20.20.70">
    <property type="entry name" value="Aldolase class I"/>
    <property type="match status" value="1"/>
</dbReference>
<name>A0A512M744_9BACT</name>
<dbReference type="Proteomes" id="UP000321577">
    <property type="component" value="Unassembled WGS sequence"/>
</dbReference>
<comment type="similarity">
    <text evidence="9">Belongs to the TrpF family.</text>
</comment>
<evidence type="ECO:0000256" key="9">
    <source>
        <dbReference type="HAMAP-Rule" id="MF_00135"/>
    </source>
</evidence>
<dbReference type="InterPro" id="IPR011060">
    <property type="entry name" value="RibuloseP-bd_barrel"/>
</dbReference>
<dbReference type="GO" id="GO:0004640">
    <property type="term" value="F:phosphoribosylanthranilate isomerase activity"/>
    <property type="evidence" value="ECO:0007669"/>
    <property type="project" value="UniProtKB-UniRule"/>
</dbReference>
<accession>A0A512M744</accession>
<gene>
    <name evidence="9 11" type="primary">trpF</name>
    <name evidence="11" type="ORF">BGE01nite_18350</name>
</gene>
<comment type="caution">
    <text evidence="11">The sequence shown here is derived from an EMBL/GenBank/DDBJ whole genome shotgun (WGS) entry which is preliminary data.</text>
</comment>
<keyword evidence="12" id="KW-1185">Reference proteome</keyword>
<dbReference type="InterPro" id="IPR044643">
    <property type="entry name" value="TrpF_fam"/>
</dbReference>
<dbReference type="InterPro" id="IPR001240">
    <property type="entry name" value="PRAI_dom"/>
</dbReference>
<proteinExistence type="inferred from homology"/>
<evidence type="ECO:0000313" key="11">
    <source>
        <dbReference type="EMBL" id="GEP42544.1"/>
    </source>
</evidence>
<keyword evidence="6 9" id="KW-0822">Tryptophan biosynthesis</keyword>
<dbReference type="CDD" id="cd00405">
    <property type="entry name" value="PRAI"/>
    <property type="match status" value="1"/>
</dbReference>
<dbReference type="InterPro" id="IPR013785">
    <property type="entry name" value="Aldolase_TIM"/>
</dbReference>
<dbReference type="SUPFAM" id="SSF51366">
    <property type="entry name" value="Ribulose-phoshate binding barrel"/>
    <property type="match status" value="1"/>
</dbReference>
<keyword evidence="8 9" id="KW-0413">Isomerase</keyword>
<dbReference type="HAMAP" id="MF_00135">
    <property type="entry name" value="PRAI"/>
    <property type="match status" value="1"/>
</dbReference>
<dbReference type="PANTHER" id="PTHR42894">
    <property type="entry name" value="N-(5'-PHOSPHORIBOSYL)ANTHRANILATE ISOMERASE"/>
    <property type="match status" value="1"/>
</dbReference>
<dbReference type="AlphaFoldDB" id="A0A512M744"/>
<dbReference type="PANTHER" id="PTHR42894:SF1">
    <property type="entry name" value="N-(5'-PHOSPHORIBOSYL)ANTHRANILATE ISOMERASE"/>
    <property type="match status" value="1"/>
</dbReference>